<organism evidence="2">
    <name type="scientific">bioreactor metagenome</name>
    <dbReference type="NCBI Taxonomy" id="1076179"/>
    <lineage>
        <taxon>unclassified sequences</taxon>
        <taxon>metagenomes</taxon>
        <taxon>ecological metagenomes</taxon>
    </lineage>
</organism>
<name>A0A645E017_9ZZZZ</name>
<sequence length="97" mass="10639">MAVDRRGARRLGDAGDFLLFARRSVFLWVGHGDYRRSDVAHQWFFDGADQDFDGHGHIDDDSAVDRTAADHRTLPLRPGKFSGNPGESGARGGPDGE</sequence>
<proteinExistence type="predicted"/>
<dbReference type="EMBL" id="VSSQ01040877">
    <property type="protein sequence ID" value="MPM94203.1"/>
    <property type="molecule type" value="Genomic_DNA"/>
</dbReference>
<evidence type="ECO:0000256" key="1">
    <source>
        <dbReference type="SAM" id="MobiDB-lite"/>
    </source>
</evidence>
<gene>
    <name evidence="2" type="ORF">SDC9_141348</name>
</gene>
<dbReference type="AlphaFoldDB" id="A0A645E017"/>
<protein>
    <submittedName>
        <fullName evidence="2">Uncharacterized protein</fullName>
    </submittedName>
</protein>
<feature type="region of interest" description="Disordered" evidence="1">
    <location>
        <begin position="73"/>
        <end position="97"/>
    </location>
</feature>
<evidence type="ECO:0000313" key="2">
    <source>
        <dbReference type="EMBL" id="MPM94203.1"/>
    </source>
</evidence>
<comment type="caution">
    <text evidence="2">The sequence shown here is derived from an EMBL/GenBank/DDBJ whole genome shotgun (WGS) entry which is preliminary data.</text>
</comment>
<accession>A0A645E017</accession>
<reference evidence="2" key="1">
    <citation type="submission" date="2019-08" db="EMBL/GenBank/DDBJ databases">
        <authorList>
            <person name="Kucharzyk K."/>
            <person name="Murdoch R.W."/>
            <person name="Higgins S."/>
            <person name="Loffler F."/>
        </authorList>
    </citation>
    <scope>NUCLEOTIDE SEQUENCE</scope>
</reference>